<evidence type="ECO:0000259" key="5">
    <source>
        <dbReference type="Pfam" id="PF00732"/>
    </source>
</evidence>
<name>A0A4R6JQV6_9ACTN</name>
<accession>A0A4R6JQV6</accession>
<dbReference type="InterPro" id="IPR000172">
    <property type="entry name" value="GMC_OxRdtase_N"/>
</dbReference>
<feature type="domain" description="Glucose-methanol-choline oxidoreductase C-terminal" evidence="6">
    <location>
        <begin position="179"/>
        <end position="312"/>
    </location>
</feature>
<keyword evidence="3" id="KW-0285">Flavoprotein</keyword>
<feature type="domain" description="Glucose-methanol-choline oxidoreductase N-terminal" evidence="5">
    <location>
        <begin position="55"/>
        <end position="155"/>
    </location>
</feature>
<evidence type="ECO:0000256" key="2">
    <source>
        <dbReference type="ARBA" id="ARBA00010790"/>
    </source>
</evidence>
<evidence type="ECO:0000313" key="8">
    <source>
        <dbReference type="Proteomes" id="UP000294901"/>
    </source>
</evidence>
<protein>
    <submittedName>
        <fullName evidence="7">GMC oxidoreductase</fullName>
    </submittedName>
</protein>
<dbReference type="InterPro" id="IPR036188">
    <property type="entry name" value="FAD/NAD-bd_sf"/>
</dbReference>
<dbReference type="GO" id="GO:0016614">
    <property type="term" value="F:oxidoreductase activity, acting on CH-OH group of donors"/>
    <property type="evidence" value="ECO:0007669"/>
    <property type="project" value="InterPro"/>
</dbReference>
<sequence length="328" mass="34969">MIAARLSEDSRVRVLLLESGPADTLPQIAVPSAWPALRGSGVDYSYVTVPQVRTGNAVHAWPRGHTLGGSSSIDAMMFRRGHAADYDGWAEQGADGWDYASVLPYFRRMETVNDGDPALRGDDGPMRPAPAADPSPLARAFVDAATAGGHRFTFIEAPLHRPALHAPANSFTLGIATVPESRGTLRLVSTDPGVPPLIDPNYLAEGQDVRRLVEAIEVARNIAATEPLARWRDREVLPGHNVRQPGGLRHYLQWGTGASHHPVGTCAMGRGAQAVVDPELRVLGADGLRVADASVMPRIVSAGTNAATIMIGEKASDMIRSTHSLSPQ</sequence>
<dbReference type="AlphaFoldDB" id="A0A4R6JQV6"/>
<keyword evidence="8" id="KW-1185">Reference proteome</keyword>
<evidence type="ECO:0000256" key="1">
    <source>
        <dbReference type="ARBA" id="ARBA00001974"/>
    </source>
</evidence>
<organism evidence="7 8">
    <name type="scientific">Paractinoplanes brasiliensis</name>
    <dbReference type="NCBI Taxonomy" id="52695"/>
    <lineage>
        <taxon>Bacteria</taxon>
        <taxon>Bacillati</taxon>
        <taxon>Actinomycetota</taxon>
        <taxon>Actinomycetes</taxon>
        <taxon>Micromonosporales</taxon>
        <taxon>Micromonosporaceae</taxon>
        <taxon>Paractinoplanes</taxon>
    </lineage>
</organism>
<dbReference type="EMBL" id="SNWR01000001">
    <property type="protein sequence ID" value="TDO37025.1"/>
    <property type="molecule type" value="Genomic_DNA"/>
</dbReference>
<dbReference type="SUPFAM" id="SSF51905">
    <property type="entry name" value="FAD/NAD(P)-binding domain"/>
    <property type="match status" value="1"/>
</dbReference>
<dbReference type="Gene3D" id="3.50.50.60">
    <property type="entry name" value="FAD/NAD(P)-binding domain"/>
    <property type="match status" value="2"/>
</dbReference>
<comment type="cofactor">
    <cofactor evidence="1">
        <name>FAD</name>
        <dbReference type="ChEBI" id="CHEBI:57692"/>
    </cofactor>
</comment>
<keyword evidence="4" id="KW-0274">FAD</keyword>
<dbReference type="Pfam" id="PF00732">
    <property type="entry name" value="GMC_oxred_N"/>
    <property type="match status" value="1"/>
</dbReference>
<dbReference type="PANTHER" id="PTHR11552">
    <property type="entry name" value="GLUCOSE-METHANOL-CHOLINE GMC OXIDOREDUCTASE"/>
    <property type="match status" value="1"/>
</dbReference>
<evidence type="ECO:0000259" key="6">
    <source>
        <dbReference type="Pfam" id="PF05199"/>
    </source>
</evidence>
<gene>
    <name evidence="7" type="ORF">C8E87_0618</name>
</gene>
<reference evidence="7 8" key="1">
    <citation type="submission" date="2019-03" db="EMBL/GenBank/DDBJ databases">
        <title>Sequencing the genomes of 1000 actinobacteria strains.</title>
        <authorList>
            <person name="Klenk H.-P."/>
        </authorList>
    </citation>
    <scope>NUCLEOTIDE SEQUENCE [LARGE SCALE GENOMIC DNA]</scope>
    <source>
        <strain evidence="7 8">DSM 43805</strain>
    </source>
</reference>
<dbReference type="InterPro" id="IPR012132">
    <property type="entry name" value="GMC_OxRdtase"/>
</dbReference>
<evidence type="ECO:0000256" key="4">
    <source>
        <dbReference type="ARBA" id="ARBA00022827"/>
    </source>
</evidence>
<evidence type="ECO:0000256" key="3">
    <source>
        <dbReference type="ARBA" id="ARBA00022630"/>
    </source>
</evidence>
<dbReference type="InterPro" id="IPR007867">
    <property type="entry name" value="GMC_OxRtase_C"/>
</dbReference>
<dbReference type="Proteomes" id="UP000294901">
    <property type="component" value="Unassembled WGS sequence"/>
</dbReference>
<dbReference type="SUPFAM" id="SSF54373">
    <property type="entry name" value="FAD-linked reductases, C-terminal domain"/>
    <property type="match status" value="1"/>
</dbReference>
<dbReference type="PANTHER" id="PTHR11552:SF147">
    <property type="entry name" value="CHOLINE DEHYDROGENASE, MITOCHONDRIAL"/>
    <property type="match status" value="1"/>
</dbReference>
<dbReference type="Gene3D" id="3.30.560.10">
    <property type="entry name" value="Glucose Oxidase, domain 3"/>
    <property type="match status" value="2"/>
</dbReference>
<proteinExistence type="inferred from homology"/>
<dbReference type="Pfam" id="PF05199">
    <property type="entry name" value="GMC_oxred_C"/>
    <property type="match status" value="1"/>
</dbReference>
<comment type="caution">
    <text evidence="7">The sequence shown here is derived from an EMBL/GenBank/DDBJ whole genome shotgun (WGS) entry which is preliminary data.</text>
</comment>
<dbReference type="GO" id="GO:0050660">
    <property type="term" value="F:flavin adenine dinucleotide binding"/>
    <property type="evidence" value="ECO:0007669"/>
    <property type="project" value="InterPro"/>
</dbReference>
<evidence type="ECO:0000313" key="7">
    <source>
        <dbReference type="EMBL" id="TDO37025.1"/>
    </source>
</evidence>
<comment type="similarity">
    <text evidence="2">Belongs to the GMC oxidoreductase family.</text>
</comment>